<organism evidence="1 2">
    <name type="scientific">Vespula pensylvanica</name>
    <name type="common">Western yellow jacket</name>
    <name type="synonym">Wasp</name>
    <dbReference type="NCBI Taxonomy" id="30213"/>
    <lineage>
        <taxon>Eukaryota</taxon>
        <taxon>Metazoa</taxon>
        <taxon>Ecdysozoa</taxon>
        <taxon>Arthropoda</taxon>
        <taxon>Hexapoda</taxon>
        <taxon>Insecta</taxon>
        <taxon>Pterygota</taxon>
        <taxon>Neoptera</taxon>
        <taxon>Endopterygota</taxon>
        <taxon>Hymenoptera</taxon>
        <taxon>Apocrita</taxon>
        <taxon>Aculeata</taxon>
        <taxon>Vespoidea</taxon>
        <taxon>Vespidae</taxon>
        <taxon>Vespinae</taxon>
        <taxon>Vespula</taxon>
    </lineage>
</organism>
<evidence type="ECO:0000313" key="2">
    <source>
        <dbReference type="Proteomes" id="UP000600918"/>
    </source>
</evidence>
<name>A0A834KHF4_VESPE</name>
<sequence length="75" mass="8272">MTEYKLGSSTLGLSLDGFGPSRKSGQGSGEMISCRKQAGTLMSVGDEKNEKVLTRKSEKWKTQSNVTSRFYLYLS</sequence>
<evidence type="ECO:0000313" key="1">
    <source>
        <dbReference type="EMBL" id="KAF7406768.1"/>
    </source>
</evidence>
<comment type="caution">
    <text evidence="1">The sequence shown here is derived from an EMBL/GenBank/DDBJ whole genome shotgun (WGS) entry which is preliminary data.</text>
</comment>
<dbReference type="Proteomes" id="UP000600918">
    <property type="component" value="Unassembled WGS sequence"/>
</dbReference>
<protein>
    <submittedName>
        <fullName evidence="1">Uncharacterized protein</fullName>
    </submittedName>
</protein>
<accession>A0A834KHF4</accession>
<dbReference type="AlphaFoldDB" id="A0A834KHF4"/>
<keyword evidence="2" id="KW-1185">Reference proteome</keyword>
<reference evidence="1" key="1">
    <citation type="journal article" date="2020" name="G3 (Bethesda)">
        <title>High-Quality Assemblies for Three Invasive Social Wasps from the &lt;i&gt;Vespula&lt;/i&gt; Genus.</title>
        <authorList>
            <person name="Harrop T.W.R."/>
            <person name="Guhlin J."/>
            <person name="McLaughlin G.M."/>
            <person name="Permina E."/>
            <person name="Stockwell P."/>
            <person name="Gilligan J."/>
            <person name="Le Lec M.F."/>
            <person name="Gruber M.A.M."/>
            <person name="Quinn O."/>
            <person name="Lovegrove M."/>
            <person name="Duncan E.J."/>
            <person name="Remnant E.J."/>
            <person name="Van Eeckhoven J."/>
            <person name="Graham B."/>
            <person name="Knapp R.A."/>
            <person name="Langford K.W."/>
            <person name="Kronenberg Z."/>
            <person name="Press M.O."/>
            <person name="Eacker S.M."/>
            <person name="Wilson-Rankin E.E."/>
            <person name="Purcell J."/>
            <person name="Lester P.J."/>
            <person name="Dearden P.K."/>
        </authorList>
    </citation>
    <scope>NUCLEOTIDE SEQUENCE</scope>
    <source>
        <strain evidence="1">Volc-1</strain>
    </source>
</reference>
<gene>
    <name evidence="1" type="ORF">H0235_014424</name>
</gene>
<dbReference type="EMBL" id="JACSDY010000015">
    <property type="protein sequence ID" value="KAF7406768.1"/>
    <property type="molecule type" value="Genomic_DNA"/>
</dbReference>
<proteinExistence type="predicted"/>